<dbReference type="PANTHER" id="PTHR43642">
    <property type="entry name" value="HYBRID SIGNAL TRANSDUCTION HISTIDINE KINASE G"/>
    <property type="match status" value="1"/>
</dbReference>
<dbReference type="InterPro" id="IPR041664">
    <property type="entry name" value="AAA_16"/>
</dbReference>
<dbReference type="EMBL" id="CAICTM010000503">
    <property type="protein sequence ID" value="CAB9511807.1"/>
    <property type="molecule type" value="Genomic_DNA"/>
</dbReference>
<keyword evidence="3" id="KW-0808">Transferase</keyword>
<dbReference type="Pfam" id="PF13191">
    <property type="entry name" value="AAA_16"/>
    <property type="match status" value="2"/>
</dbReference>
<dbReference type="Proteomes" id="UP001153069">
    <property type="component" value="Unassembled WGS sequence"/>
</dbReference>
<sequence>MRLQFSTTQLYGRDQELAELQRIYDLVAEEGTSRLVLLDGYSGNGKTSLVSHFGRSILQTRHQQQQNDSSPRSDLLQLEDSTASFALPQSTTTRFIKGKFDEHNRKPYAAFVGAFRDLIASLKRHCHEECDRIAAIQKAVNDHKQSSVLFDIIPNLKDLMEEEDDDAAKKTASEGSHFFRRSSIEKNNNNNTISATTKQSTGSSRMLQRIHELHFQFKAFVRAACAGGPVILFCDDLQWADQSSLELLKALASDGSSRNLLIIGAYRGHEIEQNENHPLSWCINHLKNEEYLPAERLYELELSDFPLGDLNLFVADSLELAPEKTMSLSQVVWSKTHGNVFYSKQFLQELVDKELITFDFAYFRWKWETELIAGATDLSENVVEMVAARIRQLPPSVIQILKIASCLWYSFDVTVLEYIVVHSEERIKERRRSLKRLATATPFLSEQGVQVKDQSKVMQGLQAAKEQGLLDQTGANGYKFGHDRIREAVYSIIEEGEERDALHIVIGELLWYMFHDSTKSQQWMLFSAVDQLNKVSHRFQKSDAGQGLELAKVNLEAAECAMGVSAFLPAIDYLKSGLQFLGDNPWEDVANYRFCLTMHSKLAALEASVGHTEESEKLIQGTLQHAECFEDKLPLYVTKVESLGVQGKLKEALTLAYEVLEGLGEAFPQNTTGKRFQRAVQSDTSLTQKLLSKHNDATILALPLLQDSRKQYALKIMNLLVDSAFHLGEMMQLFLIINRMIRISLEYGLGDVSGVAFALYGFSLNSPNGDRMENYRYGKLALLLQERLAAKEWECRVLVFVYVLLNHWVEPLQKSLNPLLAAHSAGMQHGDIDYAVQASGAFLTLYWYSGNDLNFGVDEMRRFSAQMKDYKQEKALAIYLPLFQCLLNMTGPASDAALLCGEAISQAEYEEKKFTNSTIMSYQMQLSYYFNDMERAEELSTSLQKVSKSFNAHYLFVARQFFFGLISLRVAMDSKGKKRRRNIAVANRVIKEMEQWTQRGGINCLQKLLILNAEQKALNFLRQGRFCSKKEAVESVREAFDISIATAIRSGFPNDAALACERAAAFLDRCNQDAYWVQSYASRAVEYYKLWGANAKVDQLTAIYSRGLSTDLSSTPVHAPFRRSSVTYDHEKVLCAEVQVRQKDSSEKSSVRISNQFSSEVVLKAARGLLKGSGSLRDGSESVTYRDETTARSMDELGSGWLEPFQQSKLDERKS</sequence>
<feature type="domain" description="Orc1-like AAA ATPase" evidence="2">
    <location>
        <begin position="9"/>
        <end position="74"/>
    </location>
</feature>
<dbReference type="GO" id="GO:0016301">
    <property type="term" value="F:kinase activity"/>
    <property type="evidence" value="ECO:0007669"/>
    <property type="project" value="UniProtKB-KW"/>
</dbReference>
<dbReference type="OrthoDB" id="44112at2759"/>
<name>A0A9N8DZQ6_9STRA</name>
<dbReference type="InterPro" id="IPR053159">
    <property type="entry name" value="Hybrid_Histidine_Kinase"/>
</dbReference>
<keyword evidence="4" id="KW-1185">Reference proteome</keyword>
<keyword evidence="3" id="KW-0418">Kinase</keyword>
<feature type="compositionally biased region" description="Basic and acidic residues" evidence="1">
    <location>
        <begin position="1178"/>
        <end position="1195"/>
    </location>
</feature>
<dbReference type="InterPro" id="IPR027417">
    <property type="entry name" value="P-loop_NTPase"/>
</dbReference>
<proteinExistence type="predicted"/>
<accession>A0A9N8DZQ6</accession>
<dbReference type="AlphaFoldDB" id="A0A9N8DZQ6"/>
<protein>
    <submittedName>
        <fullName evidence="3">Protein tyrosine kinase</fullName>
    </submittedName>
</protein>
<evidence type="ECO:0000313" key="4">
    <source>
        <dbReference type="Proteomes" id="UP001153069"/>
    </source>
</evidence>
<organism evidence="3 4">
    <name type="scientific">Seminavis robusta</name>
    <dbReference type="NCBI Taxonomy" id="568900"/>
    <lineage>
        <taxon>Eukaryota</taxon>
        <taxon>Sar</taxon>
        <taxon>Stramenopiles</taxon>
        <taxon>Ochrophyta</taxon>
        <taxon>Bacillariophyta</taxon>
        <taxon>Bacillariophyceae</taxon>
        <taxon>Bacillariophycidae</taxon>
        <taxon>Naviculales</taxon>
        <taxon>Naviculaceae</taxon>
        <taxon>Seminavis</taxon>
    </lineage>
</organism>
<evidence type="ECO:0000313" key="3">
    <source>
        <dbReference type="EMBL" id="CAB9511807.1"/>
    </source>
</evidence>
<gene>
    <name evidence="3" type="ORF">SEMRO_504_G155960.1</name>
</gene>
<feature type="domain" description="Orc1-like AAA ATPase" evidence="2">
    <location>
        <begin position="90"/>
        <end position="263"/>
    </location>
</feature>
<dbReference type="PANTHER" id="PTHR43642:SF1">
    <property type="entry name" value="HYBRID SIGNAL TRANSDUCTION HISTIDINE KINASE G"/>
    <property type="match status" value="1"/>
</dbReference>
<feature type="region of interest" description="Disordered" evidence="1">
    <location>
        <begin position="1175"/>
        <end position="1200"/>
    </location>
</feature>
<comment type="caution">
    <text evidence="3">The sequence shown here is derived from an EMBL/GenBank/DDBJ whole genome shotgun (WGS) entry which is preliminary data.</text>
</comment>
<evidence type="ECO:0000259" key="2">
    <source>
        <dbReference type="Pfam" id="PF13191"/>
    </source>
</evidence>
<dbReference type="SUPFAM" id="SSF52540">
    <property type="entry name" value="P-loop containing nucleoside triphosphate hydrolases"/>
    <property type="match status" value="1"/>
</dbReference>
<reference evidence="3" key="1">
    <citation type="submission" date="2020-06" db="EMBL/GenBank/DDBJ databases">
        <authorList>
            <consortium name="Plant Systems Biology data submission"/>
        </authorList>
    </citation>
    <scope>NUCLEOTIDE SEQUENCE</scope>
    <source>
        <strain evidence="3">D6</strain>
    </source>
</reference>
<evidence type="ECO:0000256" key="1">
    <source>
        <dbReference type="SAM" id="MobiDB-lite"/>
    </source>
</evidence>